<feature type="transmembrane region" description="Helical" evidence="7">
    <location>
        <begin position="378"/>
        <end position="403"/>
    </location>
</feature>
<feature type="transmembrane region" description="Helical" evidence="7">
    <location>
        <begin position="223"/>
        <end position="243"/>
    </location>
</feature>
<dbReference type="CDD" id="cd13132">
    <property type="entry name" value="MATE_eukaryotic"/>
    <property type="match status" value="1"/>
</dbReference>
<feature type="transmembrane region" description="Helical" evidence="7">
    <location>
        <begin position="102"/>
        <end position="121"/>
    </location>
</feature>
<evidence type="ECO:0000256" key="6">
    <source>
        <dbReference type="SAM" id="MobiDB-lite"/>
    </source>
</evidence>
<dbReference type="GO" id="GO:0016020">
    <property type="term" value="C:membrane"/>
    <property type="evidence" value="ECO:0007669"/>
    <property type="project" value="UniProtKB-SubCell"/>
</dbReference>
<feature type="transmembrane region" description="Helical" evidence="7">
    <location>
        <begin position="255"/>
        <end position="276"/>
    </location>
</feature>
<feature type="transmembrane region" description="Helical" evidence="7">
    <location>
        <begin position="457"/>
        <end position="476"/>
    </location>
</feature>
<accession>A0AAW2ZE52</accession>
<dbReference type="GO" id="GO:0042910">
    <property type="term" value="F:xenobiotic transmembrane transporter activity"/>
    <property type="evidence" value="ECO:0007669"/>
    <property type="project" value="InterPro"/>
</dbReference>
<reference evidence="8 9" key="1">
    <citation type="submission" date="2024-03" db="EMBL/GenBank/DDBJ databases">
        <title>The Acrasis kona genome and developmental transcriptomes reveal deep origins of eukaryotic multicellular pathways.</title>
        <authorList>
            <person name="Sheikh S."/>
            <person name="Fu C.-J."/>
            <person name="Brown M.W."/>
            <person name="Baldauf S.L."/>
        </authorList>
    </citation>
    <scope>NUCLEOTIDE SEQUENCE [LARGE SCALE GENOMIC DNA]</scope>
    <source>
        <strain evidence="8 9">ATCC MYA-3509</strain>
    </source>
</reference>
<dbReference type="AlphaFoldDB" id="A0AAW2ZE52"/>
<dbReference type="GO" id="GO:0015297">
    <property type="term" value="F:antiporter activity"/>
    <property type="evidence" value="ECO:0007669"/>
    <property type="project" value="InterPro"/>
</dbReference>
<evidence type="ECO:0000256" key="7">
    <source>
        <dbReference type="SAM" id="Phobius"/>
    </source>
</evidence>
<evidence type="ECO:0000256" key="4">
    <source>
        <dbReference type="ARBA" id="ARBA00022989"/>
    </source>
</evidence>
<keyword evidence="9" id="KW-1185">Reference proteome</keyword>
<evidence type="ECO:0000256" key="2">
    <source>
        <dbReference type="ARBA" id="ARBA00010199"/>
    </source>
</evidence>
<keyword evidence="5 7" id="KW-0472">Membrane</keyword>
<feature type="transmembrane region" description="Helical" evidence="7">
    <location>
        <begin position="482"/>
        <end position="506"/>
    </location>
</feature>
<sequence>MNTSEDDITTSPHLHVSMEEDQNPGDVGEGSNTDKIKNDQALLIEENTHVDEGKWKKFFNVAKVESVEMFRIGWPLAVTFVSLMGMQFVDMIFLGNLGKKEYLAGAALSTAFGYCVLYPVFGTTAAQETLVSQAKGLGNVFVMRVVFVRSIIISSILCIPITLLFSFSGEIFTLLVKKEEESAGLVVQYARSYTLLLIPGIWPFVMFRVLLSFMTSQNIVYPPMIVGVASNLVNILLNVLLVVGVGYQGLGFDGAAIATCISRWITILLLGGYMYYNKGDITIKQVKEICREALKWRGLLEYIKLAIPGGLMLAFEVWGFEITSILSSLMGSVALAAHAALINTTALTFMIPLSISTSTGVRIGQRLGSNDPSGAKQTCWMAVLFATVFMSINACSLVVFRFYIARLFTDDEQVIQVVGKNAYIAALFQLFDGVQVTLGGALRGIGKQSIGAAMTFVSYYVVGIPIGCLCGFYFKWGLVGLWFGLLMGLSTIAIILLCYVVFLVSWEREAVSATNRITMQGEQEQTEEVAQEIELN</sequence>
<evidence type="ECO:0000256" key="3">
    <source>
        <dbReference type="ARBA" id="ARBA00022692"/>
    </source>
</evidence>
<dbReference type="Pfam" id="PF01554">
    <property type="entry name" value="MatE"/>
    <property type="match status" value="2"/>
</dbReference>
<evidence type="ECO:0000256" key="5">
    <source>
        <dbReference type="ARBA" id="ARBA00023136"/>
    </source>
</evidence>
<comment type="similarity">
    <text evidence="2">Belongs to the multi antimicrobial extrusion (MATE) (TC 2.A.66.1) family.</text>
</comment>
<dbReference type="GO" id="GO:1990961">
    <property type="term" value="P:xenobiotic detoxification by transmembrane export across the plasma membrane"/>
    <property type="evidence" value="ECO:0007669"/>
    <property type="project" value="InterPro"/>
</dbReference>
<dbReference type="EMBL" id="JAOPGA020001279">
    <property type="protein sequence ID" value="KAL0486892.1"/>
    <property type="molecule type" value="Genomic_DNA"/>
</dbReference>
<feature type="transmembrane region" description="Helical" evidence="7">
    <location>
        <begin position="296"/>
        <end position="315"/>
    </location>
</feature>
<organism evidence="8 9">
    <name type="scientific">Acrasis kona</name>
    <dbReference type="NCBI Taxonomy" id="1008807"/>
    <lineage>
        <taxon>Eukaryota</taxon>
        <taxon>Discoba</taxon>
        <taxon>Heterolobosea</taxon>
        <taxon>Tetramitia</taxon>
        <taxon>Eutetramitia</taxon>
        <taxon>Acrasidae</taxon>
        <taxon>Acrasis</taxon>
    </lineage>
</organism>
<dbReference type="InterPro" id="IPR045069">
    <property type="entry name" value="MATE_euk"/>
</dbReference>
<name>A0AAW2ZE52_9EUKA</name>
<keyword evidence="4 7" id="KW-1133">Transmembrane helix</keyword>
<feature type="transmembrane region" description="Helical" evidence="7">
    <location>
        <begin position="335"/>
        <end position="357"/>
    </location>
</feature>
<dbReference type="Proteomes" id="UP001431209">
    <property type="component" value="Unassembled WGS sequence"/>
</dbReference>
<feature type="transmembrane region" description="Helical" evidence="7">
    <location>
        <begin position="141"/>
        <end position="169"/>
    </location>
</feature>
<comment type="caution">
    <text evidence="8">The sequence shown here is derived from an EMBL/GenBank/DDBJ whole genome shotgun (WGS) entry which is preliminary data.</text>
</comment>
<dbReference type="NCBIfam" id="TIGR00797">
    <property type="entry name" value="matE"/>
    <property type="match status" value="1"/>
</dbReference>
<proteinExistence type="inferred from homology"/>
<evidence type="ECO:0000313" key="9">
    <source>
        <dbReference type="Proteomes" id="UP001431209"/>
    </source>
</evidence>
<keyword evidence="3 7" id="KW-0812">Transmembrane</keyword>
<feature type="transmembrane region" description="Helical" evidence="7">
    <location>
        <begin position="72"/>
        <end position="96"/>
    </location>
</feature>
<feature type="region of interest" description="Disordered" evidence="6">
    <location>
        <begin position="1"/>
        <end position="32"/>
    </location>
</feature>
<protein>
    <submittedName>
        <fullName evidence="8">Sodium-driven multidrug efflux pump</fullName>
    </submittedName>
</protein>
<evidence type="ECO:0000313" key="8">
    <source>
        <dbReference type="EMBL" id="KAL0486892.1"/>
    </source>
</evidence>
<dbReference type="InterPro" id="IPR002528">
    <property type="entry name" value="MATE_fam"/>
</dbReference>
<evidence type="ECO:0000256" key="1">
    <source>
        <dbReference type="ARBA" id="ARBA00004141"/>
    </source>
</evidence>
<feature type="transmembrane region" description="Helical" evidence="7">
    <location>
        <begin position="189"/>
        <end position="211"/>
    </location>
</feature>
<dbReference type="PANTHER" id="PTHR11206">
    <property type="entry name" value="MULTIDRUG RESISTANCE PROTEIN"/>
    <property type="match status" value="1"/>
</dbReference>
<gene>
    <name evidence="8" type="ORF">AKO1_001237</name>
</gene>
<comment type="subcellular location">
    <subcellularLocation>
        <location evidence="1">Membrane</location>
        <topology evidence="1">Multi-pass membrane protein</topology>
    </subcellularLocation>
</comment>